<keyword evidence="4" id="KW-1185">Reference proteome</keyword>
<dbReference type="PANTHER" id="PTHR28008">
    <property type="entry name" value="DOMAIN PROTEIN, PUTATIVE (AFU_ORTHOLOGUE AFUA_3G10980)-RELATED"/>
    <property type="match status" value="1"/>
</dbReference>
<protein>
    <submittedName>
        <fullName evidence="3">VanZ family protein</fullName>
    </submittedName>
</protein>
<reference evidence="2" key="2">
    <citation type="submission" date="2020-09" db="EMBL/GenBank/DDBJ databases">
        <authorList>
            <person name="Sun Q."/>
            <person name="Ohkuma M."/>
        </authorList>
    </citation>
    <scope>NUCLEOTIDE SEQUENCE</scope>
    <source>
        <strain evidence="2">JCM 16108</strain>
    </source>
</reference>
<dbReference type="Proteomes" id="UP000765891">
    <property type="component" value="Unassembled WGS sequence"/>
</dbReference>
<reference evidence="2" key="1">
    <citation type="journal article" date="2014" name="Int. J. Syst. Evol. Microbiol.">
        <title>Complete genome sequence of Corynebacterium casei LMG S-19264T (=DSM 44701T), isolated from a smear-ripened cheese.</title>
        <authorList>
            <consortium name="US DOE Joint Genome Institute (JGI-PGF)"/>
            <person name="Walter F."/>
            <person name="Albersmeier A."/>
            <person name="Kalinowski J."/>
            <person name="Ruckert C."/>
        </authorList>
    </citation>
    <scope>NUCLEOTIDE SEQUENCE</scope>
    <source>
        <strain evidence="2">JCM 16108</strain>
    </source>
</reference>
<evidence type="ECO:0000256" key="1">
    <source>
        <dbReference type="SAM" id="Phobius"/>
    </source>
</evidence>
<sequence length="122" mass="12428">MNRPRPRPRALLAPVALALAFAVAALLPGAGAPATGGLPWDKLLHAAGCAALVVAGAWALRRDDTRALLALAVLASLYGGGVELAQAFVPGRDPSLLDFAADAAGACLGALAVRLRRVFERP</sequence>
<dbReference type="Proteomes" id="UP000614609">
    <property type="component" value="Unassembled WGS sequence"/>
</dbReference>
<gene>
    <name evidence="2" type="ORF">GCM10009017_03830</name>
    <name evidence="3" type="ORF">J2752_000925</name>
</gene>
<dbReference type="AlphaFoldDB" id="A0A830FKS2"/>
<feature type="transmembrane region" description="Helical" evidence="1">
    <location>
        <begin position="43"/>
        <end position="60"/>
    </location>
</feature>
<feature type="transmembrane region" description="Helical" evidence="1">
    <location>
        <begin position="67"/>
        <end position="89"/>
    </location>
</feature>
<organism evidence="2 4">
    <name type="scientific">Halarchaeum rubridurum</name>
    <dbReference type="NCBI Taxonomy" id="489911"/>
    <lineage>
        <taxon>Archaea</taxon>
        <taxon>Methanobacteriati</taxon>
        <taxon>Methanobacteriota</taxon>
        <taxon>Stenosarchaea group</taxon>
        <taxon>Halobacteria</taxon>
        <taxon>Halobacteriales</taxon>
        <taxon>Halobacteriaceae</taxon>
    </lineage>
</organism>
<dbReference type="EMBL" id="BMOO01000001">
    <property type="protein sequence ID" value="GGM56883.1"/>
    <property type="molecule type" value="Genomic_DNA"/>
</dbReference>
<reference evidence="3" key="3">
    <citation type="submission" date="2021-03" db="EMBL/GenBank/DDBJ databases">
        <title>Genomic Encyclopedia of Type Strains, Phase IV (KMG-IV): sequencing the most valuable type-strain genomes for metagenomic binning, comparative biology and taxonomic classification.</title>
        <authorList>
            <person name="Goeker M."/>
        </authorList>
    </citation>
    <scope>NUCLEOTIDE SEQUENCE</scope>
    <source>
        <strain evidence="3">DSM 22443</strain>
    </source>
</reference>
<dbReference type="EMBL" id="JAGGKO010000001">
    <property type="protein sequence ID" value="MBP1954044.1"/>
    <property type="molecule type" value="Genomic_DNA"/>
</dbReference>
<evidence type="ECO:0000313" key="3">
    <source>
        <dbReference type="EMBL" id="MBP1954044.1"/>
    </source>
</evidence>
<keyword evidence="1" id="KW-0472">Membrane</keyword>
<accession>A0A830FKS2</accession>
<evidence type="ECO:0000313" key="4">
    <source>
        <dbReference type="Proteomes" id="UP000614609"/>
    </source>
</evidence>
<evidence type="ECO:0000313" key="2">
    <source>
        <dbReference type="EMBL" id="GGM56883.1"/>
    </source>
</evidence>
<keyword evidence="1" id="KW-0812">Transmembrane</keyword>
<dbReference type="NCBIfam" id="NF037970">
    <property type="entry name" value="vanZ_1"/>
    <property type="match status" value="1"/>
</dbReference>
<keyword evidence="1" id="KW-1133">Transmembrane helix</keyword>
<comment type="caution">
    <text evidence="2">The sequence shown here is derived from an EMBL/GenBank/DDBJ whole genome shotgun (WGS) entry which is preliminary data.</text>
</comment>
<proteinExistence type="predicted"/>
<dbReference type="PANTHER" id="PTHR28008:SF1">
    <property type="entry name" value="DOMAIN PROTEIN, PUTATIVE (AFU_ORTHOLOGUE AFUA_3G10980)-RELATED"/>
    <property type="match status" value="1"/>
</dbReference>
<dbReference type="RefSeq" id="WP_188869290.1">
    <property type="nucleotide sequence ID" value="NZ_BMOO01000001.1"/>
</dbReference>
<name>A0A830FKS2_9EURY</name>